<dbReference type="Proteomes" id="UP000510660">
    <property type="component" value="Chromosome"/>
</dbReference>
<evidence type="ECO:0000313" key="7">
    <source>
        <dbReference type="EMBL" id="QLL73140.1"/>
    </source>
</evidence>
<evidence type="ECO:0000313" key="5">
    <source>
        <dbReference type="EMBL" id="MES5150596.1"/>
    </source>
</evidence>
<dbReference type="Proteomes" id="UP000289808">
    <property type="component" value="Unassembled WGS sequence"/>
</dbReference>
<dbReference type="EMBL" id="JAVTXN010000142">
    <property type="protein sequence ID" value="MDT9610726.1"/>
    <property type="molecule type" value="Genomic_DNA"/>
</dbReference>
<dbReference type="EMBL" id="JBETVU010000012">
    <property type="protein sequence ID" value="MES5150596.1"/>
    <property type="molecule type" value="Genomic_DNA"/>
</dbReference>
<evidence type="ECO:0000313" key="10">
    <source>
        <dbReference type="Proteomes" id="UP000235119"/>
    </source>
</evidence>
<evidence type="ECO:0000313" key="14">
    <source>
        <dbReference type="Proteomes" id="UP001434419"/>
    </source>
</evidence>
<dbReference type="RefSeq" id="WP_005718512.1">
    <property type="nucleotide sequence ID" value="NZ_CBCRTX010000004.1"/>
</dbReference>
<evidence type="ECO:0000313" key="12">
    <source>
        <dbReference type="Proteomes" id="UP000324504"/>
    </source>
</evidence>
<dbReference type="Proteomes" id="UP000067598">
    <property type="component" value="Unassembled WGS sequence"/>
</dbReference>
<reference evidence="7 13" key="5">
    <citation type="submission" date="2020-01" db="EMBL/GenBank/DDBJ databases">
        <title>Complete and circular genome sequences of six lactobacillus isolates from horses.</title>
        <authorList>
            <person name="Hassan H.M."/>
        </authorList>
    </citation>
    <scope>NUCLEOTIDE SEQUENCE [LARGE SCALE GENOMIC DNA]</scope>
    <source>
        <strain evidence="7 13">1D</strain>
    </source>
</reference>
<evidence type="ECO:0000313" key="11">
    <source>
        <dbReference type="Proteomes" id="UP000289808"/>
    </source>
</evidence>
<dbReference type="AlphaFoldDB" id="A0A109DGM4"/>
<evidence type="ECO:0000313" key="2">
    <source>
        <dbReference type="EMBL" id="KWU03081.1"/>
    </source>
</evidence>
<dbReference type="EMBL" id="CP047415">
    <property type="protein sequence ID" value="QLL73140.1"/>
    <property type="molecule type" value="Genomic_DNA"/>
</dbReference>
<dbReference type="EMBL" id="SCLX01000011">
    <property type="protein sequence ID" value="RXF58933.1"/>
    <property type="molecule type" value="Genomic_DNA"/>
</dbReference>
<proteinExistence type="predicted"/>
<reference evidence="8 11" key="3">
    <citation type="submission" date="2019-01" db="EMBL/GenBank/DDBJ databases">
        <title>The genome sequence of Lactobacillus crispatus L49.</title>
        <authorList>
            <person name="Zhong J."/>
            <person name="Zhang J."/>
        </authorList>
    </citation>
    <scope>NUCLEOTIDE SEQUENCE [LARGE SCALE GENOMIC DNA]</scope>
    <source>
        <strain evidence="8 11">L49</strain>
    </source>
</reference>
<reference evidence="4" key="7">
    <citation type="submission" date="2023-08" db="EMBL/GenBank/DDBJ databases">
        <title>Lactobacillus from the Female Urinary Tract.</title>
        <authorList>
            <person name="Stegman N."/>
            <person name="Jackson B."/>
            <person name="Steiling M."/>
            <person name="Sedano C."/>
            <person name="Wolfe A."/>
            <person name="Putonti C."/>
        </authorList>
    </citation>
    <scope>NUCLEOTIDE SEQUENCE</scope>
    <source>
        <strain evidence="4">UMB5661</strain>
    </source>
</reference>
<name>A0A109DGM4_9LACO</name>
<dbReference type="Proteomes" id="UP000324504">
    <property type="component" value="Unassembled WGS sequence"/>
</dbReference>
<dbReference type="STRING" id="47770.GCA_001567095_00175"/>
<reference evidence="3" key="6">
    <citation type="submission" date="2023-05" db="EMBL/GenBank/DDBJ databases">
        <title>Cataloging the Phylogenetic Diversity of Human Bladder Bacteria.</title>
        <authorList>
            <person name="Du J."/>
        </authorList>
    </citation>
    <scope>NUCLEOTIDE SEQUENCE</scope>
    <source>
        <strain evidence="3">UMB9226</strain>
    </source>
</reference>
<evidence type="ECO:0000313" key="1">
    <source>
        <dbReference type="EMBL" id="KAA8812952.1"/>
    </source>
</evidence>
<evidence type="ECO:0000313" key="13">
    <source>
        <dbReference type="Proteomes" id="UP000510660"/>
    </source>
</evidence>
<dbReference type="Proteomes" id="UP001434419">
    <property type="component" value="Unassembled WGS sequence"/>
</dbReference>
<evidence type="ECO:0000313" key="6">
    <source>
        <dbReference type="EMBL" id="PLT12319.1"/>
    </source>
</evidence>
<accession>A0A109DGM4</accession>
<evidence type="ECO:0000313" key="8">
    <source>
        <dbReference type="EMBL" id="RXF58933.1"/>
    </source>
</evidence>
<dbReference type="EMBL" id="VUAV01000016">
    <property type="protein sequence ID" value="KAA8812952.1"/>
    <property type="molecule type" value="Genomic_DNA"/>
</dbReference>
<dbReference type="EMBL" id="LJGP01000044">
    <property type="protein sequence ID" value="KWU03081.1"/>
    <property type="molecule type" value="Genomic_DNA"/>
</dbReference>
<dbReference type="PATRIC" id="fig|47770.28.peg.1357"/>
<dbReference type="Proteomes" id="UP000235119">
    <property type="component" value="Unassembled WGS sequence"/>
</dbReference>
<dbReference type="EMBL" id="PKIW01000001">
    <property type="protein sequence ID" value="PLT12319.1"/>
    <property type="molecule type" value="Genomic_DNA"/>
</dbReference>
<dbReference type="Proteomes" id="UP001230300">
    <property type="component" value="Unassembled WGS sequence"/>
</dbReference>
<dbReference type="GeneID" id="78203625"/>
<organism evidence="2 9">
    <name type="scientific">Lactobacillus crispatus</name>
    <dbReference type="NCBI Taxonomy" id="47770"/>
    <lineage>
        <taxon>Bacteria</taxon>
        <taxon>Bacillati</taxon>
        <taxon>Bacillota</taxon>
        <taxon>Bacilli</taxon>
        <taxon>Lactobacillales</taxon>
        <taxon>Lactobacillaceae</taxon>
        <taxon>Lactobacillus</taxon>
    </lineage>
</organism>
<reference evidence="1 12" key="4">
    <citation type="submission" date="2019-09" db="EMBL/GenBank/DDBJ databases">
        <title>Comparative analysis of L. crispatus genomes revealed niche specific adaptation to different host and body sites.</title>
        <authorList>
            <person name="Pan M."/>
            <person name="Hidalgo-Cantabrana C."/>
            <person name="Barrangou R."/>
        </authorList>
    </citation>
    <scope>NUCLEOTIDE SEQUENCE [LARGE SCALE GENOMIC DNA]</scope>
    <source>
        <strain evidence="1 12">NCK2488</strain>
    </source>
</reference>
<evidence type="ECO:0000313" key="3">
    <source>
        <dbReference type="EMBL" id="MDK6503033.1"/>
    </source>
</evidence>
<dbReference type="OMA" id="LMAPWNY"/>
<reference evidence="5" key="8">
    <citation type="submission" date="2024-06" db="EMBL/GenBank/DDBJ databases">
        <title>Vaginal Lactobacillus fatty acid response mechanisms reveal a metabolite-targeted strategy for bacterial vaginosis treatment.</title>
        <authorList>
            <person name="Zhu M."/>
            <person name="Blainey P.C."/>
            <person name="Bloom S.M."/>
            <person name="Kwon D.S."/>
        </authorList>
    </citation>
    <scope>NUCLEOTIDE SEQUENCE</scope>
    <source>
        <strain evidence="5">194_F1_1</strain>
    </source>
</reference>
<reference evidence="2 9" key="1">
    <citation type="journal article" date="2016" name="Microbiology (Mosc.)">
        <title>Comparison of Lactobacillus crispatus isolates from Lactobacillus-dominated vaginal microbiomes with isolates from microbiomes containing bacterial vaginosis-associated bacteria.</title>
        <authorList>
            <person name="Abdelmaksoud A.A."/>
            <person name="Koparde V.N."/>
            <person name="Sheth N.U."/>
            <person name="Serrano M.G."/>
            <person name="Glascock A.L."/>
            <person name="Fettweis J.M."/>
            <person name="Strauss Iii J.F."/>
            <person name="Buck G.A."/>
            <person name="Jefferson K.K."/>
        </authorList>
    </citation>
    <scope>NUCLEOTIDE SEQUENCE [LARGE SCALE GENOMIC DNA]</scope>
    <source>
        <strain evidence="2 9">VMC3</strain>
    </source>
</reference>
<protein>
    <submittedName>
        <fullName evidence="2">Uncharacterized protein</fullName>
    </submittedName>
</protein>
<gene>
    <name evidence="5" type="ORF">ABVC42_11980</name>
    <name evidence="2" type="ORF">AEL95_09215</name>
    <name evidence="6" type="ORF">CYJ79_00445</name>
    <name evidence="8" type="ORF">ERD32_03085</name>
    <name evidence="1" type="ORF">F1C09_03980</name>
    <name evidence="7" type="ORF">GTO85_01320</name>
    <name evidence="3" type="ORF">QP235_07455</name>
    <name evidence="4" type="ORF">RON39_11640</name>
</gene>
<reference evidence="6 10" key="2">
    <citation type="submission" date="2017-12" db="EMBL/GenBank/DDBJ databases">
        <title>Phylogenetic diversity of female urinary microbiome.</title>
        <authorList>
            <person name="Thomas-White K."/>
            <person name="Wolfe A.J."/>
        </authorList>
    </citation>
    <scope>NUCLEOTIDE SEQUENCE [LARGE SCALE GENOMIC DNA]</scope>
    <source>
        <strain evidence="6 10">UMB0085</strain>
    </source>
</reference>
<dbReference type="EMBL" id="JASOGN010000028">
    <property type="protein sequence ID" value="MDK6503033.1"/>
    <property type="molecule type" value="Genomic_DNA"/>
</dbReference>
<evidence type="ECO:0000313" key="9">
    <source>
        <dbReference type="Proteomes" id="UP000067598"/>
    </source>
</evidence>
<evidence type="ECO:0000313" key="4">
    <source>
        <dbReference type="EMBL" id="MDT9610726.1"/>
    </source>
</evidence>
<sequence length="171" mass="20729">MKSANYTRKHHMYLMNHKNGDVIEVRMDKKNKTFKKIRLYRQDGLGNYYLDPHAEFKDQKSPATKENIVEAGKKVSDHISSAENWHHKVRPIFNAEHKIVDFEPRLHLEHHTKIQNAKRYLRHLERRHADFIFRKNSKTPLLIPWNYIKDMIYEDRNKEMVLAHKVHKLRK</sequence>
<dbReference type="Proteomes" id="UP001253287">
    <property type="component" value="Unassembled WGS sequence"/>
</dbReference>
<keyword evidence="14" id="KW-1185">Reference proteome</keyword>